<sequence>MKRLAQFLMRYAAEVGFRGIRIDCIQDAVTKVWSQPPPPVKSTPISEFHTSDLYEDEQVNGSTRKVKPFGEAKQRITRIFVDLKPSANGHITAETSLPTVATALE</sequence>
<evidence type="ECO:0000313" key="2">
    <source>
        <dbReference type="Proteomes" id="UP000053617"/>
    </source>
</evidence>
<dbReference type="GeneID" id="25297889"/>
<gene>
    <name evidence="1" type="ORF">Z518_09818</name>
</gene>
<dbReference type="EMBL" id="KN847482">
    <property type="protein sequence ID" value="KIX00753.1"/>
    <property type="molecule type" value="Genomic_DNA"/>
</dbReference>
<proteinExistence type="predicted"/>
<dbReference type="AlphaFoldDB" id="A0A0D2GR06"/>
<dbReference type="OrthoDB" id="5169850at2759"/>
<evidence type="ECO:0000313" key="1">
    <source>
        <dbReference type="EMBL" id="KIX00753.1"/>
    </source>
</evidence>
<protein>
    <submittedName>
        <fullName evidence="1">Uncharacterized protein</fullName>
    </submittedName>
</protein>
<name>A0A0D2GR06_9EURO</name>
<reference evidence="1 2" key="1">
    <citation type="submission" date="2015-01" db="EMBL/GenBank/DDBJ databases">
        <title>The Genome Sequence of Rhinocladiella mackenzie CBS 650.93.</title>
        <authorList>
            <consortium name="The Broad Institute Genomics Platform"/>
            <person name="Cuomo C."/>
            <person name="de Hoog S."/>
            <person name="Gorbushina A."/>
            <person name="Stielow B."/>
            <person name="Teixiera M."/>
            <person name="Abouelleil A."/>
            <person name="Chapman S.B."/>
            <person name="Priest M."/>
            <person name="Young S.K."/>
            <person name="Wortman J."/>
            <person name="Nusbaum C."/>
            <person name="Birren B."/>
        </authorList>
    </citation>
    <scope>NUCLEOTIDE SEQUENCE [LARGE SCALE GENOMIC DNA]</scope>
    <source>
        <strain evidence="1 2">CBS 650.93</strain>
    </source>
</reference>
<organism evidence="1 2">
    <name type="scientific">Rhinocladiella mackenziei CBS 650.93</name>
    <dbReference type="NCBI Taxonomy" id="1442369"/>
    <lineage>
        <taxon>Eukaryota</taxon>
        <taxon>Fungi</taxon>
        <taxon>Dikarya</taxon>
        <taxon>Ascomycota</taxon>
        <taxon>Pezizomycotina</taxon>
        <taxon>Eurotiomycetes</taxon>
        <taxon>Chaetothyriomycetidae</taxon>
        <taxon>Chaetothyriales</taxon>
        <taxon>Herpotrichiellaceae</taxon>
        <taxon>Rhinocladiella</taxon>
    </lineage>
</organism>
<dbReference type="Proteomes" id="UP000053617">
    <property type="component" value="Unassembled WGS sequence"/>
</dbReference>
<dbReference type="VEuPathDB" id="FungiDB:Z518_09818"/>
<dbReference type="HOGENOM" id="CLU_2238104_0_0_1"/>
<dbReference type="RefSeq" id="XP_013267889.1">
    <property type="nucleotide sequence ID" value="XM_013412435.1"/>
</dbReference>
<accession>A0A0D2GR06</accession>
<keyword evidence="2" id="KW-1185">Reference proteome</keyword>